<comment type="similarity">
    <text evidence="2">Belongs to the CRIPT family.</text>
</comment>
<keyword evidence="4" id="KW-0963">Cytoplasm</keyword>
<accession>A0A7S3NKF5</accession>
<keyword evidence="7" id="KW-0508">mRNA splicing</keyword>
<dbReference type="InterPro" id="IPR019367">
    <property type="entry name" value="PDZ-binding_CRIPT"/>
</dbReference>
<protein>
    <recommendedName>
        <fullName evidence="3">Cysteine-rich PDZ-binding protein</fullName>
    </recommendedName>
    <alternativeName>
        <fullName evidence="8">Cysteine-rich interactor of PDZ three</fullName>
    </alternativeName>
</protein>
<dbReference type="InterPro" id="IPR036020">
    <property type="entry name" value="WW_dom_sf"/>
</dbReference>
<keyword evidence="6" id="KW-0747">Spliceosome</keyword>
<evidence type="ECO:0000256" key="8">
    <source>
        <dbReference type="ARBA" id="ARBA00032518"/>
    </source>
</evidence>
<evidence type="ECO:0000256" key="9">
    <source>
        <dbReference type="SAM" id="MobiDB-lite"/>
    </source>
</evidence>
<dbReference type="GO" id="GO:0006397">
    <property type="term" value="P:mRNA processing"/>
    <property type="evidence" value="ECO:0007669"/>
    <property type="project" value="UniProtKB-KW"/>
</dbReference>
<evidence type="ECO:0000256" key="1">
    <source>
        <dbReference type="ARBA" id="ARBA00004496"/>
    </source>
</evidence>
<evidence type="ECO:0000256" key="5">
    <source>
        <dbReference type="ARBA" id="ARBA00022664"/>
    </source>
</evidence>
<dbReference type="PROSITE" id="PS50020">
    <property type="entry name" value="WW_DOMAIN_2"/>
    <property type="match status" value="1"/>
</dbReference>
<name>A0A7S3NKF5_9STRA</name>
<gene>
    <name evidence="11" type="ORF">ALAG00032_LOCUS7176</name>
</gene>
<dbReference type="PANTHER" id="PTHR11805:SF1">
    <property type="entry name" value="CYSTEINE-RICH PDZ-BINDING PROTEIN"/>
    <property type="match status" value="1"/>
</dbReference>
<keyword evidence="5" id="KW-0507">mRNA processing</keyword>
<proteinExistence type="inferred from homology"/>
<dbReference type="AlphaFoldDB" id="A0A7S3NKF5"/>
<dbReference type="Pfam" id="PF00397">
    <property type="entry name" value="WW"/>
    <property type="match status" value="1"/>
</dbReference>
<dbReference type="SUPFAM" id="SSF51045">
    <property type="entry name" value="WW domain"/>
    <property type="match status" value="1"/>
</dbReference>
<feature type="region of interest" description="Disordered" evidence="9">
    <location>
        <begin position="120"/>
        <end position="145"/>
    </location>
</feature>
<dbReference type="Pfam" id="PF10235">
    <property type="entry name" value="Cript"/>
    <property type="match status" value="1"/>
</dbReference>
<dbReference type="GO" id="GO:0005737">
    <property type="term" value="C:cytoplasm"/>
    <property type="evidence" value="ECO:0007669"/>
    <property type="project" value="UniProtKB-SubCell"/>
</dbReference>
<reference evidence="11" key="1">
    <citation type="submission" date="2021-01" db="EMBL/GenBank/DDBJ databases">
        <authorList>
            <person name="Corre E."/>
            <person name="Pelletier E."/>
            <person name="Niang G."/>
            <person name="Scheremetjew M."/>
            <person name="Finn R."/>
            <person name="Kale V."/>
            <person name="Holt S."/>
            <person name="Cochrane G."/>
            <person name="Meng A."/>
            <person name="Brown T."/>
            <person name="Cohen L."/>
        </authorList>
    </citation>
    <scope>NUCLEOTIDE SEQUENCE</scope>
    <source>
        <strain evidence="11">CCMP1510</strain>
    </source>
</reference>
<evidence type="ECO:0000313" key="11">
    <source>
        <dbReference type="EMBL" id="CAE0366432.1"/>
    </source>
</evidence>
<evidence type="ECO:0000259" key="10">
    <source>
        <dbReference type="PROSITE" id="PS50020"/>
    </source>
</evidence>
<dbReference type="GO" id="GO:0008380">
    <property type="term" value="P:RNA splicing"/>
    <property type="evidence" value="ECO:0007669"/>
    <property type="project" value="UniProtKB-KW"/>
</dbReference>
<feature type="compositionally biased region" description="Basic and acidic residues" evidence="9">
    <location>
        <begin position="135"/>
        <end position="145"/>
    </location>
</feature>
<dbReference type="InterPro" id="IPR001202">
    <property type="entry name" value="WW_dom"/>
</dbReference>
<evidence type="ECO:0000256" key="6">
    <source>
        <dbReference type="ARBA" id="ARBA00022728"/>
    </source>
</evidence>
<dbReference type="EMBL" id="HBIJ01010446">
    <property type="protein sequence ID" value="CAE0366432.1"/>
    <property type="molecule type" value="Transcribed_RNA"/>
</dbReference>
<dbReference type="GO" id="GO:0005681">
    <property type="term" value="C:spliceosomal complex"/>
    <property type="evidence" value="ECO:0007669"/>
    <property type="project" value="UniProtKB-KW"/>
</dbReference>
<dbReference type="PROSITE" id="PS01159">
    <property type="entry name" value="WW_DOMAIN_1"/>
    <property type="match status" value="1"/>
</dbReference>
<dbReference type="Gene3D" id="2.20.70.10">
    <property type="match status" value="1"/>
</dbReference>
<organism evidence="11">
    <name type="scientific">Aureoumbra lagunensis</name>
    <dbReference type="NCBI Taxonomy" id="44058"/>
    <lineage>
        <taxon>Eukaryota</taxon>
        <taxon>Sar</taxon>
        <taxon>Stramenopiles</taxon>
        <taxon>Ochrophyta</taxon>
        <taxon>Pelagophyceae</taxon>
        <taxon>Pelagomonadales</taxon>
        <taxon>Aureoumbra</taxon>
    </lineage>
</organism>
<evidence type="ECO:0000256" key="4">
    <source>
        <dbReference type="ARBA" id="ARBA00022490"/>
    </source>
</evidence>
<comment type="subcellular location">
    <subcellularLocation>
        <location evidence="1">Cytoplasm</location>
    </subcellularLocation>
</comment>
<evidence type="ECO:0000256" key="2">
    <source>
        <dbReference type="ARBA" id="ARBA00009021"/>
    </source>
</evidence>
<evidence type="ECO:0000256" key="7">
    <source>
        <dbReference type="ARBA" id="ARBA00023187"/>
    </source>
</evidence>
<feature type="domain" description="WW" evidence="10">
    <location>
        <begin position="188"/>
        <end position="218"/>
    </location>
</feature>
<sequence length="276" mass="31069">MVCANCEKKLSKVIVPDKWKTGARNISDNGGRATKYKNALLEVRGREQRFLPSAKQCKLCNKKVAQDAAYCQVCAYENGICAMCGIRVDDLRFDRRGGSRKRQNDDISILPPVKKAGDYGTGARFQNLPEQSVQNEEKKTQVSIDREQNDATTNALEVVSSALQHNAHRILTDSIVRPKPQGTTHDYSAWASATDSSSGQVYYYNTLTKQTSWIWPPSTSNDGRKTIKTMEKSSSDFIPSSIFTGRRSGFVFTTRPEHGTGYYREKEDRIIYESDR</sequence>
<dbReference type="CDD" id="cd00201">
    <property type="entry name" value="WW"/>
    <property type="match status" value="1"/>
</dbReference>
<dbReference type="GO" id="GO:0031122">
    <property type="term" value="P:cytoplasmic microtubule organization"/>
    <property type="evidence" value="ECO:0007669"/>
    <property type="project" value="TreeGrafter"/>
</dbReference>
<dbReference type="PANTHER" id="PTHR11805">
    <property type="entry name" value="CYSTEINE-RICH PDZ-BINDING PROTEIN"/>
    <property type="match status" value="1"/>
</dbReference>
<evidence type="ECO:0000256" key="3">
    <source>
        <dbReference type="ARBA" id="ARBA00018615"/>
    </source>
</evidence>
<dbReference type="GO" id="GO:0008017">
    <property type="term" value="F:microtubule binding"/>
    <property type="evidence" value="ECO:0007669"/>
    <property type="project" value="TreeGrafter"/>
</dbReference>